<gene>
    <name evidence="3" type="ORF">DBRI1063_LOCUS23807</name>
</gene>
<accession>A0A7S2ESS6</accession>
<dbReference type="CDD" id="cd06468">
    <property type="entry name" value="p23_CacyBP"/>
    <property type="match status" value="1"/>
</dbReference>
<dbReference type="EMBL" id="HBGN01037121">
    <property type="protein sequence ID" value="CAD9355063.1"/>
    <property type="molecule type" value="Transcribed_RNA"/>
</dbReference>
<dbReference type="AlphaFoldDB" id="A0A7S2ESS6"/>
<dbReference type="GO" id="GO:0015631">
    <property type="term" value="F:tubulin binding"/>
    <property type="evidence" value="ECO:0007669"/>
    <property type="project" value="InterPro"/>
</dbReference>
<evidence type="ECO:0000256" key="1">
    <source>
        <dbReference type="SAM" id="MobiDB-lite"/>
    </source>
</evidence>
<feature type="domain" description="CS" evidence="2">
    <location>
        <begin position="146"/>
        <end position="247"/>
    </location>
</feature>
<evidence type="ECO:0000259" key="2">
    <source>
        <dbReference type="PROSITE" id="PS51203"/>
    </source>
</evidence>
<evidence type="ECO:0000313" key="3">
    <source>
        <dbReference type="EMBL" id="CAD9355063.1"/>
    </source>
</evidence>
<dbReference type="GO" id="GO:0044548">
    <property type="term" value="F:S100 protein binding"/>
    <property type="evidence" value="ECO:0007669"/>
    <property type="project" value="InterPro"/>
</dbReference>
<dbReference type="SUPFAM" id="SSF49764">
    <property type="entry name" value="HSP20-like chaperones"/>
    <property type="match status" value="1"/>
</dbReference>
<reference evidence="3" key="1">
    <citation type="submission" date="2021-01" db="EMBL/GenBank/DDBJ databases">
        <authorList>
            <person name="Corre E."/>
            <person name="Pelletier E."/>
            <person name="Niang G."/>
            <person name="Scheremetjew M."/>
            <person name="Finn R."/>
            <person name="Kale V."/>
            <person name="Holt S."/>
            <person name="Cochrane G."/>
            <person name="Meng A."/>
            <person name="Brown T."/>
            <person name="Cohen L."/>
        </authorList>
    </citation>
    <scope>NUCLEOTIDE SEQUENCE</scope>
    <source>
        <strain evidence="3">Pop2</strain>
    </source>
</reference>
<dbReference type="GO" id="GO:0005634">
    <property type="term" value="C:nucleus"/>
    <property type="evidence" value="ECO:0007669"/>
    <property type="project" value="TreeGrafter"/>
</dbReference>
<dbReference type="Gene3D" id="2.60.40.790">
    <property type="match status" value="1"/>
</dbReference>
<feature type="compositionally biased region" description="Acidic residues" evidence="1">
    <location>
        <begin position="1"/>
        <end position="12"/>
    </location>
</feature>
<dbReference type="InterPro" id="IPR052289">
    <property type="entry name" value="Calcyclin-binding_UBL-bridge"/>
</dbReference>
<feature type="region of interest" description="Disordered" evidence="1">
    <location>
        <begin position="77"/>
        <end position="99"/>
    </location>
</feature>
<feature type="compositionally biased region" description="Low complexity" evidence="1">
    <location>
        <begin position="18"/>
        <end position="37"/>
    </location>
</feature>
<sequence>MVEIESFPDDNEETKKQAAAASTEEESSSPVESASESRILDAEEIERVAATLTRPTARAQLEALAKKLKREGLALRRVAESHASKQSSENVTDDDDEEDVVKVEEVTPSEKAVATKLPAAPAQALPKPVPVAVGATATTTPPAHYNTIDRFSFDAGKYDSPFVTLYVPLPSVGSHDKDKITCDFTSTQFDLIVRDLSGKSYRLFKDNLDNEIDPSKSKYIVKADKILVKLGKKKGEYGSYDHWSDLTAKKAKKKKGASKEDPAAGIMDLMKDMYESGDDKMKKMIGETMMKQRRGELNGPGDMGMGDMGMGGMGGMGGF</sequence>
<dbReference type="InterPro" id="IPR007052">
    <property type="entry name" value="CS_dom"/>
</dbReference>
<dbReference type="PROSITE" id="PS51203">
    <property type="entry name" value="CS"/>
    <property type="match status" value="1"/>
</dbReference>
<dbReference type="GO" id="GO:0031625">
    <property type="term" value="F:ubiquitin protein ligase binding"/>
    <property type="evidence" value="ECO:0007669"/>
    <property type="project" value="InterPro"/>
</dbReference>
<dbReference type="PANTHER" id="PTHR13164">
    <property type="entry name" value="CALICYLIN BINDING PROTEIN"/>
    <property type="match status" value="1"/>
</dbReference>
<dbReference type="InterPro" id="IPR037893">
    <property type="entry name" value="CS_CacyBP"/>
</dbReference>
<dbReference type="Pfam" id="PF04969">
    <property type="entry name" value="CS"/>
    <property type="match status" value="1"/>
</dbReference>
<dbReference type="InterPro" id="IPR008978">
    <property type="entry name" value="HSP20-like_chaperone"/>
</dbReference>
<proteinExistence type="predicted"/>
<dbReference type="PANTHER" id="PTHR13164:SF3">
    <property type="entry name" value="CALCYCLIN-BINDING PROTEIN"/>
    <property type="match status" value="1"/>
</dbReference>
<organism evidence="3">
    <name type="scientific">Ditylum brightwellii</name>
    <dbReference type="NCBI Taxonomy" id="49249"/>
    <lineage>
        <taxon>Eukaryota</taxon>
        <taxon>Sar</taxon>
        <taxon>Stramenopiles</taxon>
        <taxon>Ochrophyta</taxon>
        <taxon>Bacillariophyta</taxon>
        <taxon>Mediophyceae</taxon>
        <taxon>Lithodesmiophycidae</taxon>
        <taxon>Lithodesmiales</taxon>
        <taxon>Lithodesmiaceae</taxon>
        <taxon>Ditylum</taxon>
    </lineage>
</organism>
<name>A0A7S2ESS6_9STRA</name>
<protein>
    <recommendedName>
        <fullName evidence="2">CS domain-containing protein</fullName>
    </recommendedName>
</protein>
<feature type="region of interest" description="Disordered" evidence="1">
    <location>
        <begin position="1"/>
        <end position="42"/>
    </location>
</feature>